<accession>A0ABV0Z4N6</accession>
<protein>
    <submittedName>
        <fullName evidence="1">Uncharacterized protein</fullName>
    </submittedName>
</protein>
<comment type="caution">
    <text evidence="1">The sequence shown here is derived from an EMBL/GenBank/DDBJ whole genome shotgun (WGS) entry which is preliminary data.</text>
</comment>
<proteinExistence type="predicted"/>
<evidence type="ECO:0000313" key="2">
    <source>
        <dbReference type="Proteomes" id="UP001469553"/>
    </source>
</evidence>
<dbReference type="EMBL" id="JAHRIP010050276">
    <property type="protein sequence ID" value="MEQ2300737.1"/>
    <property type="molecule type" value="Genomic_DNA"/>
</dbReference>
<name>A0ABV0Z4N6_9TELE</name>
<evidence type="ECO:0000313" key="1">
    <source>
        <dbReference type="EMBL" id="MEQ2300737.1"/>
    </source>
</evidence>
<feature type="non-terminal residue" evidence="1">
    <location>
        <position position="1"/>
    </location>
</feature>
<dbReference type="Proteomes" id="UP001469553">
    <property type="component" value="Unassembled WGS sequence"/>
</dbReference>
<gene>
    <name evidence="1" type="ORF">AMECASPLE_028945</name>
</gene>
<organism evidence="1 2">
    <name type="scientific">Ameca splendens</name>
    <dbReference type="NCBI Taxonomy" id="208324"/>
    <lineage>
        <taxon>Eukaryota</taxon>
        <taxon>Metazoa</taxon>
        <taxon>Chordata</taxon>
        <taxon>Craniata</taxon>
        <taxon>Vertebrata</taxon>
        <taxon>Euteleostomi</taxon>
        <taxon>Actinopterygii</taxon>
        <taxon>Neopterygii</taxon>
        <taxon>Teleostei</taxon>
        <taxon>Neoteleostei</taxon>
        <taxon>Acanthomorphata</taxon>
        <taxon>Ovalentaria</taxon>
        <taxon>Atherinomorphae</taxon>
        <taxon>Cyprinodontiformes</taxon>
        <taxon>Goodeidae</taxon>
        <taxon>Ameca</taxon>
    </lineage>
</organism>
<reference evidence="1 2" key="1">
    <citation type="submission" date="2021-06" db="EMBL/GenBank/DDBJ databases">
        <authorList>
            <person name="Palmer J.M."/>
        </authorList>
    </citation>
    <scope>NUCLEOTIDE SEQUENCE [LARGE SCALE GENOMIC DNA]</scope>
    <source>
        <strain evidence="1 2">AS_MEX2019</strain>
        <tissue evidence="1">Muscle</tissue>
    </source>
</reference>
<keyword evidence="2" id="KW-1185">Reference proteome</keyword>
<sequence length="59" mass="6768">LCENSGLLWTVLLDKHSGSPDSQAQWYDSPVYLCSVIKYFSGPEEPANHCFRWNSTLYL</sequence>